<dbReference type="Proteomes" id="UP000799766">
    <property type="component" value="Unassembled WGS sequence"/>
</dbReference>
<dbReference type="AlphaFoldDB" id="A0A6A6NY07"/>
<reference evidence="1" key="1">
    <citation type="journal article" date="2020" name="Stud. Mycol.">
        <title>101 Dothideomycetes genomes: a test case for predicting lifestyles and emergence of pathogens.</title>
        <authorList>
            <person name="Haridas S."/>
            <person name="Albert R."/>
            <person name="Binder M."/>
            <person name="Bloem J."/>
            <person name="Labutti K."/>
            <person name="Salamov A."/>
            <person name="Andreopoulos B."/>
            <person name="Baker S."/>
            <person name="Barry K."/>
            <person name="Bills G."/>
            <person name="Bluhm B."/>
            <person name="Cannon C."/>
            <person name="Castanera R."/>
            <person name="Culley D."/>
            <person name="Daum C."/>
            <person name="Ezra D."/>
            <person name="Gonzalez J."/>
            <person name="Henrissat B."/>
            <person name="Kuo A."/>
            <person name="Liang C."/>
            <person name="Lipzen A."/>
            <person name="Lutzoni F."/>
            <person name="Magnuson J."/>
            <person name="Mondo S."/>
            <person name="Nolan M."/>
            <person name="Ohm R."/>
            <person name="Pangilinan J."/>
            <person name="Park H.-J."/>
            <person name="Ramirez L."/>
            <person name="Alfaro M."/>
            <person name="Sun H."/>
            <person name="Tritt A."/>
            <person name="Yoshinaga Y."/>
            <person name="Zwiers L.-H."/>
            <person name="Turgeon B."/>
            <person name="Goodwin S."/>
            <person name="Spatafora J."/>
            <person name="Crous P."/>
            <person name="Grigoriev I."/>
        </authorList>
    </citation>
    <scope>NUCLEOTIDE SEQUENCE</scope>
    <source>
        <strain evidence="1">ATCC 16933</strain>
    </source>
</reference>
<protein>
    <submittedName>
        <fullName evidence="1">Uncharacterized protein</fullName>
    </submittedName>
</protein>
<evidence type="ECO:0000313" key="1">
    <source>
        <dbReference type="EMBL" id="KAF2456589.1"/>
    </source>
</evidence>
<proteinExistence type="predicted"/>
<name>A0A6A6NY07_9PEZI</name>
<dbReference type="EMBL" id="MU001683">
    <property type="protein sequence ID" value="KAF2456589.1"/>
    <property type="molecule type" value="Genomic_DNA"/>
</dbReference>
<evidence type="ECO:0000313" key="2">
    <source>
        <dbReference type="Proteomes" id="UP000799766"/>
    </source>
</evidence>
<accession>A0A6A6NY07</accession>
<keyword evidence="2" id="KW-1185">Reference proteome</keyword>
<gene>
    <name evidence="1" type="ORF">BDY21DRAFT_54210</name>
</gene>
<organism evidence="1 2">
    <name type="scientific">Lineolata rhizophorae</name>
    <dbReference type="NCBI Taxonomy" id="578093"/>
    <lineage>
        <taxon>Eukaryota</taxon>
        <taxon>Fungi</taxon>
        <taxon>Dikarya</taxon>
        <taxon>Ascomycota</taxon>
        <taxon>Pezizomycotina</taxon>
        <taxon>Dothideomycetes</taxon>
        <taxon>Dothideomycetes incertae sedis</taxon>
        <taxon>Lineolatales</taxon>
        <taxon>Lineolataceae</taxon>
        <taxon>Lineolata</taxon>
    </lineage>
</organism>
<sequence length="206" mass="22831">MGLTSITRYPRTKIRLKTAFVCGHYSRHFRQYFRISFYHFFSIMNKHVMIILLANRDSSLAFFIGDFLIPGRQGSKQVSRQTGKQPCHCKAHVAWTALNGPGLYVAHQGPGHVSAYLGSEWKGWRQPRSLLQSSHQRLAMLVVLNNIRSHPRALQRRSTQGAGLAACCPADAFAFANLPTTSGDSLSPGSGSLLLLPLPQSARLEA</sequence>